<dbReference type="RefSeq" id="WP_019245058.1">
    <property type="nucleotide sequence ID" value="NZ_CAPH01000006.1"/>
</dbReference>
<protein>
    <submittedName>
        <fullName evidence="2">DUF2148 domain-containing protein</fullName>
    </submittedName>
</protein>
<dbReference type="PANTHER" id="PTHR40101">
    <property type="entry name" value="CONSERVED PROTEIN"/>
    <property type="match status" value="1"/>
</dbReference>
<organism evidence="2 3">
    <name type="scientific">Alistipes ihumii AP11</name>
    <dbReference type="NCBI Taxonomy" id="1211813"/>
    <lineage>
        <taxon>Bacteria</taxon>
        <taxon>Pseudomonadati</taxon>
        <taxon>Bacteroidota</taxon>
        <taxon>Bacteroidia</taxon>
        <taxon>Bacteroidales</taxon>
        <taxon>Rikenellaceae</taxon>
        <taxon>Alistipes</taxon>
    </lineage>
</organism>
<dbReference type="Pfam" id="PF09918">
    <property type="entry name" value="DUF2148"/>
    <property type="match status" value="1"/>
</dbReference>
<dbReference type="SUPFAM" id="SSF55469">
    <property type="entry name" value="FMN-dependent nitroreductase-like"/>
    <property type="match status" value="1"/>
</dbReference>
<keyword evidence="3" id="KW-1185">Reference proteome</keyword>
<sequence>MVIDERECRKETVAEVARQIMIAGRTAPKGKGIDLIEIVAVTGETIEALAEATRLASEQTGMKFFLRDAENIRQADAVILVGTRLQSLSLNCGYCGYPTCEKKNGHPAAPCALNMVDLGIAIGSMTAKAADLRVDNRVMFSAGKAAPSIGLLAGCHSIYAIPLSVSSKNPFFDRASTR</sequence>
<dbReference type="GeneID" id="82890430"/>
<evidence type="ECO:0000313" key="3">
    <source>
        <dbReference type="Proteomes" id="UP001059295"/>
    </source>
</evidence>
<name>A0ABY5UZZ8_9BACT</name>
<dbReference type="PANTHER" id="PTHR40101:SF1">
    <property type="entry name" value="4FE-4S DOMAIN-CONTAINING PROTEIN"/>
    <property type="match status" value="1"/>
</dbReference>
<proteinExistence type="predicted"/>
<evidence type="ECO:0000313" key="2">
    <source>
        <dbReference type="EMBL" id="UWN57535.1"/>
    </source>
</evidence>
<dbReference type="InterPro" id="IPR000415">
    <property type="entry name" value="Nitroreductase-like"/>
</dbReference>
<gene>
    <name evidence="2" type="ORF">NQ491_01810</name>
</gene>
<reference evidence="2" key="1">
    <citation type="journal article" date="2022" name="Cell">
        <title>Design, construction, and in vivo augmentation of a complex gut microbiome.</title>
        <authorList>
            <person name="Cheng A.G."/>
            <person name="Ho P.Y."/>
            <person name="Aranda-Diaz A."/>
            <person name="Jain S."/>
            <person name="Yu F.B."/>
            <person name="Meng X."/>
            <person name="Wang M."/>
            <person name="Iakiviak M."/>
            <person name="Nagashima K."/>
            <person name="Zhao A."/>
            <person name="Murugkar P."/>
            <person name="Patil A."/>
            <person name="Atabakhsh K."/>
            <person name="Weakley A."/>
            <person name="Yan J."/>
            <person name="Brumbaugh A.R."/>
            <person name="Higginbottom S."/>
            <person name="Dimas A."/>
            <person name="Shiver A.L."/>
            <person name="Deutschbauer A."/>
            <person name="Neff N."/>
            <person name="Sonnenburg J.L."/>
            <person name="Huang K.C."/>
            <person name="Fischbach M.A."/>
        </authorList>
    </citation>
    <scope>NUCLEOTIDE SEQUENCE</scope>
    <source>
        <strain evidence="2">AP11</strain>
    </source>
</reference>
<accession>A0ABY5UZZ8</accession>
<feature type="domain" description="DUF2148" evidence="1">
    <location>
        <begin position="110"/>
        <end position="174"/>
    </location>
</feature>
<dbReference type="EMBL" id="CP102294">
    <property type="protein sequence ID" value="UWN57535.1"/>
    <property type="molecule type" value="Genomic_DNA"/>
</dbReference>
<dbReference type="Gene3D" id="3.40.109.10">
    <property type="entry name" value="NADH Oxidase"/>
    <property type="match status" value="1"/>
</dbReference>
<evidence type="ECO:0000259" key="1">
    <source>
        <dbReference type="Pfam" id="PF09918"/>
    </source>
</evidence>
<dbReference type="Proteomes" id="UP001059295">
    <property type="component" value="Chromosome"/>
</dbReference>
<dbReference type="InterPro" id="IPR019224">
    <property type="entry name" value="DUF2148"/>
</dbReference>